<dbReference type="EMBL" id="VSWD01000005">
    <property type="protein sequence ID" value="KAK3101491.1"/>
    <property type="molecule type" value="Genomic_DNA"/>
</dbReference>
<dbReference type="Pfam" id="PF00104">
    <property type="entry name" value="Hormone_recep"/>
    <property type="match status" value="1"/>
</dbReference>
<dbReference type="SUPFAM" id="SSF48508">
    <property type="entry name" value="Nuclear receptor ligand-binding domain"/>
    <property type="match status" value="1"/>
</dbReference>
<comment type="caution">
    <text evidence="9">The sequence shown here is derived from an EMBL/GenBank/DDBJ whole genome shotgun (WGS) entry which is preliminary data.</text>
</comment>
<dbReference type="GO" id="GO:0003677">
    <property type="term" value="F:DNA binding"/>
    <property type="evidence" value="ECO:0007669"/>
    <property type="project" value="UniProtKB-KW"/>
</dbReference>
<evidence type="ECO:0000313" key="9">
    <source>
        <dbReference type="EMBL" id="KAK3101491.1"/>
    </source>
</evidence>
<dbReference type="InterPro" id="IPR001723">
    <property type="entry name" value="Nuclear_hrmn_rcpt"/>
</dbReference>
<keyword evidence="7" id="KW-0675">Receptor</keyword>
<keyword evidence="10" id="KW-1185">Reference proteome</keyword>
<dbReference type="Gene3D" id="1.10.565.10">
    <property type="entry name" value="Retinoid X Receptor"/>
    <property type="match status" value="1"/>
</dbReference>
<evidence type="ECO:0000256" key="2">
    <source>
        <dbReference type="ARBA" id="ARBA00022771"/>
    </source>
</evidence>
<evidence type="ECO:0000259" key="8">
    <source>
        <dbReference type="PROSITE" id="PS51843"/>
    </source>
</evidence>
<proteinExistence type="predicted"/>
<keyword evidence="1" id="KW-0479">Metal-binding</keyword>
<keyword evidence="4" id="KW-0805">Transcription regulation</keyword>
<keyword evidence="6" id="KW-0804">Transcription</keyword>
<dbReference type="InterPro" id="IPR035500">
    <property type="entry name" value="NHR-like_dom_sf"/>
</dbReference>
<organism evidence="9 10">
    <name type="scientific">Pinctada imbricata</name>
    <name type="common">Atlantic pearl-oyster</name>
    <name type="synonym">Pinctada martensii</name>
    <dbReference type="NCBI Taxonomy" id="66713"/>
    <lineage>
        <taxon>Eukaryota</taxon>
        <taxon>Metazoa</taxon>
        <taxon>Spiralia</taxon>
        <taxon>Lophotrochozoa</taxon>
        <taxon>Mollusca</taxon>
        <taxon>Bivalvia</taxon>
        <taxon>Autobranchia</taxon>
        <taxon>Pteriomorphia</taxon>
        <taxon>Pterioida</taxon>
        <taxon>Pterioidea</taxon>
        <taxon>Pteriidae</taxon>
        <taxon>Pinctada</taxon>
    </lineage>
</organism>
<feature type="domain" description="NR LBD" evidence="8">
    <location>
        <begin position="1"/>
        <end position="184"/>
    </location>
</feature>
<evidence type="ECO:0000313" key="10">
    <source>
        <dbReference type="Proteomes" id="UP001186944"/>
    </source>
</evidence>
<dbReference type="PROSITE" id="PS51843">
    <property type="entry name" value="NR_LBD"/>
    <property type="match status" value="1"/>
</dbReference>
<dbReference type="InterPro" id="IPR000536">
    <property type="entry name" value="Nucl_hrmn_rcpt_lig-bd"/>
</dbReference>
<dbReference type="SMART" id="SM00430">
    <property type="entry name" value="HOLI"/>
    <property type="match status" value="1"/>
</dbReference>
<dbReference type="PANTHER" id="PTHR24082">
    <property type="entry name" value="NUCLEAR HORMONE RECEPTOR"/>
    <property type="match status" value="1"/>
</dbReference>
<evidence type="ECO:0000256" key="1">
    <source>
        <dbReference type="ARBA" id="ARBA00022723"/>
    </source>
</evidence>
<gene>
    <name evidence="9" type="ORF">FSP39_004000</name>
</gene>
<dbReference type="PRINTS" id="PR00398">
    <property type="entry name" value="STRDHORMONER"/>
</dbReference>
<keyword evidence="5" id="KW-0238">DNA-binding</keyword>
<dbReference type="AlphaFoldDB" id="A0AA89C0P5"/>
<dbReference type="InterPro" id="IPR050234">
    <property type="entry name" value="Nuclear_hormone_rcpt_NR1"/>
</dbReference>
<sequence length="185" mass="21350">MELELTKMVDFVRSIPMFTELSVSDQTALIKSSHFEFWFLAAHKCINPSLRVVVGVRDFHEAEIKGIVRKDFTENLFSVAKSLLALNLTWEEITVVRGIVVTFTDRCELEEPEKVERIQSRLISALRILAKRNKQDPDKRICKIVDRLTALRNMTELTHDIHKDILTWPLMKDYPLALDVLQGAS</sequence>
<protein>
    <recommendedName>
        <fullName evidence="8">NR LBD domain-containing protein</fullName>
    </recommendedName>
</protein>
<name>A0AA89C0P5_PINIB</name>
<evidence type="ECO:0000256" key="3">
    <source>
        <dbReference type="ARBA" id="ARBA00022833"/>
    </source>
</evidence>
<dbReference type="Proteomes" id="UP001186944">
    <property type="component" value="Unassembled WGS sequence"/>
</dbReference>
<dbReference type="GO" id="GO:0008270">
    <property type="term" value="F:zinc ion binding"/>
    <property type="evidence" value="ECO:0007669"/>
    <property type="project" value="UniProtKB-KW"/>
</dbReference>
<evidence type="ECO:0000256" key="6">
    <source>
        <dbReference type="ARBA" id="ARBA00023163"/>
    </source>
</evidence>
<keyword evidence="2" id="KW-0863">Zinc-finger</keyword>
<accession>A0AA89C0P5</accession>
<evidence type="ECO:0000256" key="7">
    <source>
        <dbReference type="ARBA" id="ARBA00023170"/>
    </source>
</evidence>
<evidence type="ECO:0000256" key="4">
    <source>
        <dbReference type="ARBA" id="ARBA00023015"/>
    </source>
</evidence>
<evidence type="ECO:0000256" key="5">
    <source>
        <dbReference type="ARBA" id="ARBA00023125"/>
    </source>
</evidence>
<dbReference type="PANTHER" id="PTHR24082:SF506">
    <property type="entry name" value="NR LBD DOMAIN-CONTAINING PROTEIN"/>
    <property type="match status" value="1"/>
</dbReference>
<reference evidence="9" key="1">
    <citation type="submission" date="2019-08" db="EMBL/GenBank/DDBJ databases">
        <title>The improved chromosome-level genome for the pearl oyster Pinctada fucata martensii using PacBio sequencing and Hi-C.</title>
        <authorList>
            <person name="Zheng Z."/>
        </authorList>
    </citation>
    <scope>NUCLEOTIDE SEQUENCE</scope>
    <source>
        <strain evidence="9">ZZ-2019</strain>
        <tissue evidence="9">Adductor muscle</tissue>
    </source>
</reference>
<keyword evidence="3" id="KW-0862">Zinc</keyword>